<dbReference type="SUPFAM" id="SSF55729">
    <property type="entry name" value="Acyl-CoA N-acyltransferases (Nat)"/>
    <property type="match status" value="1"/>
</dbReference>
<sequence length="162" mass="18257">MGDRTKAYQQVAQGDLVIDNLTVEELPTILEIERGCHSNPWSAGIFEDCFKSTYRLWAARRNGELAGFAVVAYQYDEAHLLNLCVAPAARGLGVARRLLQYLIARSGHDGMQLLLLEVRHSNRPAYRLYCSEGFEQVGVRPDYYPAPNGRENARVMTRPCLL</sequence>
<evidence type="ECO:0000256" key="5">
    <source>
        <dbReference type="HAMAP-Rule" id="MF_02210"/>
    </source>
</evidence>
<dbReference type="AlphaFoldDB" id="A0A0H4I1I9"/>
<comment type="subcellular location">
    <subcellularLocation>
        <location evidence="5">Cytoplasm</location>
    </subcellularLocation>
</comment>
<feature type="domain" description="N-acetyltransferase" evidence="6">
    <location>
        <begin position="16"/>
        <end position="161"/>
    </location>
</feature>
<feature type="binding site" evidence="5">
    <location>
        <position position="122"/>
    </location>
    <ligand>
        <name>acetyl-CoA</name>
        <dbReference type="ChEBI" id="CHEBI:57288"/>
    </ligand>
</feature>
<dbReference type="PANTHER" id="PTHR43420">
    <property type="entry name" value="ACETYLTRANSFERASE"/>
    <property type="match status" value="1"/>
</dbReference>
<evidence type="ECO:0000256" key="4">
    <source>
        <dbReference type="ARBA" id="ARBA00023315"/>
    </source>
</evidence>
<dbReference type="PANTHER" id="PTHR43420:SF51">
    <property type="entry name" value="PEPTIDYL-LYSINE N-ACETYLTRANSFERASE YIAC"/>
    <property type="match status" value="1"/>
</dbReference>
<name>A0A0H4I1I9_9GAMM</name>
<comment type="function">
    <text evidence="5">Acetylates the N-terminal alanine of ribosomal protein bS18.</text>
</comment>
<dbReference type="GO" id="GO:0008999">
    <property type="term" value="F:protein-N-terminal-alanine acetyltransferase activity"/>
    <property type="evidence" value="ECO:0007669"/>
    <property type="project" value="UniProtKB-UniRule"/>
</dbReference>
<feature type="active site" description="Proton acceptor" evidence="5">
    <location>
        <position position="117"/>
    </location>
</feature>
<evidence type="ECO:0000313" key="8">
    <source>
        <dbReference type="Proteomes" id="UP000036406"/>
    </source>
</evidence>
<dbReference type="GO" id="GO:0005737">
    <property type="term" value="C:cytoplasm"/>
    <property type="evidence" value="ECO:0007669"/>
    <property type="project" value="UniProtKB-SubCell"/>
</dbReference>
<accession>A0A0H4I1I9</accession>
<dbReference type="RefSeq" id="WP_048384404.1">
    <property type="nucleotide sequence ID" value="NZ_CP011494.1"/>
</dbReference>
<evidence type="ECO:0000313" key="7">
    <source>
        <dbReference type="EMBL" id="AKO51678.1"/>
    </source>
</evidence>
<dbReference type="Proteomes" id="UP000036406">
    <property type="component" value="Chromosome"/>
</dbReference>
<proteinExistence type="inferred from homology"/>
<dbReference type="InterPro" id="IPR000182">
    <property type="entry name" value="GNAT_dom"/>
</dbReference>
<keyword evidence="8" id="KW-1185">Reference proteome</keyword>
<dbReference type="Pfam" id="PF00583">
    <property type="entry name" value="Acetyltransf_1"/>
    <property type="match status" value="1"/>
</dbReference>
<dbReference type="Gene3D" id="3.40.630.30">
    <property type="match status" value="1"/>
</dbReference>
<comment type="catalytic activity">
    <reaction evidence="5">
        <text>N-terminal L-alanyl-[ribosomal protein bS18] + acetyl-CoA = N-terminal N(alpha)-acetyl-L-alanyl-[ribosomal protein bS18] + CoA + H(+)</text>
        <dbReference type="Rhea" id="RHEA:43756"/>
        <dbReference type="Rhea" id="RHEA-COMP:10676"/>
        <dbReference type="Rhea" id="RHEA-COMP:10677"/>
        <dbReference type="ChEBI" id="CHEBI:15378"/>
        <dbReference type="ChEBI" id="CHEBI:57287"/>
        <dbReference type="ChEBI" id="CHEBI:57288"/>
        <dbReference type="ChEBI" id="CHEBI:64718"/>
        <dbReference type="ChEBI" id="CHEBI:83683"/>
        <dbReference type="EC" id="2.3.1.266"/>
    </reaction>
</comment>
<dbReference type="EC" id="2.3.1.266" evidence="5"/>
<dbReference type="CDD" id="cd04301">
    <property type="entry name" value="NAT_SF"/>
    <property type="match status" value="1"/>
</dbReference>
<reference evidence="7 8" key="1">
    <citation type="submission" date="2015-05" db="EMBL/GenBank/DDBJ databases">
        <title>Complete genome of Marinobacter psychrophilus strain 20041T isolated from sea-ice of the Canadian Basin.</title>
        <authorList>
            <person name="Song L."/>
            <person name="Ren L."/>
            <person name="Yu Y."/>
            <person name="Wang X."/>
        </authorList>
    </citation>
    <scope>NUCLEOTIDE SEQUENCE [LARGE SCALE GENOMIC DNA]</scope>
    <source>
        <strain evidence="7 8">20041</strain>
    </source>
</reference>
<evidence type="ECO:0000259" key="6">
    <source>
        <dbReference type="PROSITE" id="PS51186"/>
    </source>
</evidence>
<dbReference type="NCBIfam" id="TIGR01575">
    <property type="entry name" value="rimI"/>
    <property type="match status" value="1"/>
</dbReference>
<feature type="active site" description="Proton donor" evidence="5">
    <location>
        <position position="129"/>
    </location>
</feature>
<keyword evidence="2 5" id="KW-0963">Cytoplasm</keyword>
<dbReference type="InterPro" id="IPR006464">
    <property type="entry name" value="AcTrfase_RimI/Ard1"/>
</dbReference>
<organism evidence="7 8">
    <name type="scientific">Marinobacter psychrophilus</name>
    <dbReference type="NCBI Taxonomy" id="330734"/>
    <lineage>
        <taxon>Bacteria</taxon>
        <taxon>Pseudomonadati</taxon>
        <taxon>Pseudomonadota</taxon>
        <taxon>Gammaproteobacteria</taxon>
        <taxon>Pseudomonadales</taxon>
        <taxon>Marinobacteraceae</taxon>
        <taxon>Marinobacter</taxon>
    </lineage>
</organism>
<dbReference type="InterPro" id="IPR016181">
    <property type="entry name" value="Acyl_CoA_acyltransferase"/>
</dbReference>
<dbReference type="STRING" id="330734.ABA45_03940"/>
<gene>
    <name evidence="5" type="primary">rimI</name>
    <name evidence="7" type="ORF">ABA45_03940</name>
</gene>
<evidence type="ECO:0000256" key="3">
    <source>
        <dbReference type="ARBA" id="ARBA00022679"/>
    </source>
</evidence>
<dbReference type="PATRIC" id="fig|330734.3.peg.844"/>
<evidence type="ECO:0000256" key="1">
    <source>
        <dbReference type="ARBA" id="ARBA00005395"/>
    </source>
</evidence>
<comment type="similarity">
    <text evidence="1 5">Belongs to the acetyltransferase family. RimI subfamily.</text>
</comment>
<dbReference type="EMBL" id="CP011494">
    <property type="protein sequence ID" value="AKO51678.1"/>
    <property type="molecule type" value="Genomic_DNA"/>
</dbReference>
<keyword evidence="3 5" id="KW-0808">Transferase</keyword>
<evidence type="ECO:0000256" key="2">
    <source>
        <dbReference type="ARBA" id="ARBA00022490"/>
    </source>
</evidence>
<protein>
    <recommendedName>
        <fullName evidence="5">[Ribosomal protein bS18]-alanine N-acetyltransferase</fullName>
        <ecNumber evidence="5">2.3.1.266</ecNumber>
    </recommendedName>
</protein>
<dbReference type="InterPro" id="IPR050680">
    <property type="entry name" value="YpeA/RimI_acetyltransf"/>
</dbReference>
<dbReference type="KEGG" id="mpq:ABA45_03940"/>
<dbReference type="HAMAP" id="MF_02210">
    <property type="entry name" value="RimI"/>
    <property type="match status" value="1"/>
</dbReference>
<dbReference type="PROSITE" id="PS51186">
    <property type="entry name" value="GNAT"/>
    <property type="match status" value="1"/>
</dbReference>
<dbReference type="InterPro" id="IPR043690">
    <property type="entry name" value="RimI"/>
</dbReference>
<comment type="caution">
    <text evidence="5">Lacks conserved residue(s) required for the propagation of feature annotation.</text>
</comment>
<keyword evidence="4 5" id="KW-0012">Acyltransferase</keyword>